<evidence type="ECO:0000256" key="2">
    <source>
        <dbReference type="RuleBase" id="RU000363"/>
    </source>
</evidence>
<dbReference type="SUPFAM" id="SSF51735">
    <property type="entry name" value="NAD(P)-binding Rossmann-fold domains"/>
    <property type="match status" value="1"/>
</dbReference>
<gene>
    <name evidence="3" type="ORF">TPSB3V08_LOCUS9430</name>
</gene>
<dbReference type="AlphaFoldDB" id="A0A7R9DIU3"/>
<dbReference type="InterPro" id="IPR036291">
    <property type="entry name" value="NAD(P)-bd_dom_sf"/>
</dbReference>
<dbReference type="PANTHER" id="PTHR43157">
    <property type="entry name" value="PHOSPHATIDYLINOSITOL-GLYCAN BIOSYNTHESIS CLASS F PROTEIN-RELATED"/>
    <property type="match status" value="1"/>
</dbReference>
<dbReference type="PANTHER" id="PTHR43157:SF31">
    <property type="entry name" value="PHOSPHATIDYLINOSITOL-GLYCAN BIOSYNTHESIS CLASS F PROTEIN"/>
    <property type="match status" value="1"/>
</dbReference>
<evidence type="ECO:0000256" key="1">
    <source>
        <dbReference type="ARBA" id="ARBA00023002"/>
    </source>
</evidence>
<dbReference type="PRINTS" id="PR00081">
    <property type="entry name" value="GDHRDH"/>
</dbReference>
<evidence type="ECO:0008006" key="4">
    <source>
        <dbReference type="Google" id="ProtNLM"/>
    </source>
</evidence>
<protein>
    <recommendedName>
        <fullName evidence="4">Retinol dehydrogenase 13</fullName>
    </recommendedName>
</protein>
<evidence type="ECO:0000313" key="3">
    <source>
        <dbReference type="EMBL" id="CAD7414068.1"/>
    </source>
</evidence>
<name>A0A7R9DIU3_TIMPO</name>
<dbReference type="Gene3D" id="3.40.50.720">
    <property type="entry name" value="NAD(P)-binding Rossmann-like Domain"/>
    <property type="match status" value="1"/>
</dbReference>
<dbReference type="PRINTS" id="PR00080">
    <property type="entry name" value="SDRFAMILY"/>
</dbReference>
<dbReference type="GO" id="GO:0016491">
    <property type="term" value="F:oxidoreductase activity"/>
    <property type="evidence" value="ECO:0007669"/>
    <property type="project" value="UniProtKB-KW"/>
</dbReference>
<dbReference type="Pfam" id="PF00106">
    <property type="entry name" value="adh_short"/>
    <property type="match status" value="1"/>
</dbReference>
<keyword evidence="1" id="KW-0560">Oxidoreductase</keyword>
<proteinExistence type="inferred from homology"/>
<accession>A0A7R9DIU3</accession>
<dbReference type="EMBL" id="OD007517">
    <property type="protein sequence ID" value="CAD7414068.1"/>
    <property type="molecule type" value="Genomic_DNA"/>
</dbReference>
<dbReference type="InterPro" id="IPR002347">
    <property type="entry name" value="SDR_fam"/>
</dbReference>
<reference evidence="3" key="1">
    <citation type="submission" date="2020-11" db="EMBL/GenBank/DDBJ databases">
        <authorList>
            <person name="Tran Van P."/>
        </authorList>
    </citation>
    <scope>NUCLEOTIDE SEQUENCE</scope>
</reference>
<comment type="similarity">
    <text evidence="2">Belongs to the short-chain dehydrogenases/reductases (SDR) family.</text>
</comment>
<organism evidence="3">
    <name type="scientific">Timema poppense</name>
    <name type="common">Walking stick</name>
    <dbReference type="NCBI Taxonomy" id="170557"/>
    <lineage>
        <taxon>Eukaryota</taxon>
        <taxon>Metazoa</taxon>
        <taxon>Ecdysozoa</taxon>
        <taxon>Arthropoda</taxon>
        <taxon>Hexapoda</taxon>
        <taxon>Insecta</taxon>
        <taxon>Pterygota</taxon>
        <taxon>Neoptera</taxon>
        <taxon>Polyneoptera</taxon>
        <taxon>Phasmatodea</taxon>
        <taxon>Timematodea</taxon>
        <taxon>Timematoidea</taxon>
        <taxon>Timematidae</taxon>
        <taxon>Timema</taxon>
    </lineage>
</organism>
<sequence length="264" mass="29946">MHLARAVGLDPCSEQAAVHQGCFIMMAFFYTKVYKKEGRRDDTPCRTYVSDPRAREEIVLETKNKYLYCRECDLASQSSIRNFVKRFGKEQSKLDILINNAGVMRCPYTKTQDGIELQLGVNHIGHFLLTNLLLPKLQASAPSRIINVSSVAHMRGKINTKDLNSENDYDPGEAYNQSKLANILFTRELARRLQGTGVTVNAVHPGIVDTELTRHMSFFNSTLSALLLKPFVWLFIKSPRQGAQTTLYAVLDENLQHKTGIYFR</sequence>